<organism evidence="2 3">
    <name type="scientific">Monilinia fructigena</name>
    <dbReference type="NCBI Taxonomy" id="38457"/>
    <lineage>
        <taxon>Eukaryota</taxon>
        <taxon>Fungi</taxon>
        <taxon>Dikarya</taxon>
        <taxon>Ascomycota</taxon>
        <taxon>Pezizomycotina</taxon>
        <taxon>Leotiomycetes</taxon>
        <taxon>Helotiales</taxon>
        <taxon>Sclerotiniaceae</taxon>
        <taxon>Monilinia</taxon>
    </lineage>
</organism>
<accession>A0A395JD71</accession>
<name>A0A395JD71_9HELO</name>
<dbReference type="EMBL" id="QKRW01000001">
    <property type="protein sequence ID" value="RAL68689.1"/>
    <property type="molecule type" value="Genomic_DNA"/>
</dbReference>
<keyword evidence="3" id="KW-1185">Reference proteome</keyword>
<evidence type="ECO:0000256" key="1">
    <source>
        <dbReference type="SAM" id="Phobius"/>
    </source>
</evidence>
<sequence length="140" mass="16119">MKKHSFQRYLKWQCTFQNSAFQSLYASHTHYQKYPACSAHFYTSKPHSLCPFASLLIAITLCVISQVTFIFDMVWEKLGNVVVCPSQFFPFQPSCKKIACLPTSHSLPTSVPPLPFLHPPVLPYANWEVQSLFIRSMTRE</sequence>
<evidence type="ECO:0000313" key="2">
    <source>
        <dbReference type="EMBL" id="RAL68689.1"/>
    </source>
</evidence>
<keyword evidence="1" id="KW-0812">Transmembrane</keyword>
<reference evidence="2 3" key="1">
    <citation type="submission" date="2018-06" db="EMBL/GenBank/DDBJ databases">
        <title>Genome Sequence of the Brown Rot Fungal Pathogen Monilinia fructigena.</title>
        <authorList>
            <person name="Landi L."/>
            <person name="De Miccolis Angelini R.M."/>
            <person name="Pollastro S."/>
            <person name="Abate D."/>
            <person name="Faretra F."/>
            <person name="Romanazzi G."/>
        </authorList>
    </citation>
    <scope>NUCLEOTIDE SEQUENCE [LARGE SCALE GENOMIC DNA]</scope>
    <source>
        <strain evidence="2 3">Mfrg269</strain>
    </source>
</reference>
<dbReference type="AlphaFoldDB" id="A0A395JD71"/>
<proteinExistence type="predicted"/>
<feature type="transmembrane region" description="Helical" evidence="1">
    <location>
        <begin position="49"/>
        <end position="71"/>
    </location>
</feature>
<dbReference type="Proteomes" id="UP000249056">
    <property type="component" value="Unassembled WGS sequence"/>
</dbReference>
<gene>
    <name evidence="2" type="ORF">DID88_007397</name>
</gene>
<keyword evidence="1" id="KW-0472">Membrane</keyword>
<protein>
    <submittedName>
        <fullName evidence="2">Uncharacterized protein</fullName>
    </submittedName>
</protein>
<evidence type="ECO:0000313" key="3">
    <source>
        <dbReference type="Proteomes" id="UP000249056"/>
    </source>
</evidence>
<keyword evidence="1" id="KW-1133">Transmembrane helix</keyword>
<comment type="caution">
    <text evidence="2">The sequence shown here is derived from an EMBL/GenBank/DDBJ whole genome shotgun (WGS) entry which is preliminary data.</text>
</comment>